<dbReference type="InterPro" id="IPR036278">
    <property type="entry name" value="Sialidase_sf"/>
</dbReference>
<evidence type="ECO:0008006" key="4">
    <source>
        <dbReference type="Google" id="ProtNLM"/>
    </source>
</evidence>
<dbReference type="HOGENOM" id="CLU_435257_0_0_11"/>
<protein>
    <recommendedName>
        <fullName evidence="4">Exo-alpha-sialidase</fullName>
    </recommendedName>
</protein>
<evidence type="ECO:0000256" key="1">
    <source>
        <dbReference type="SAM" id="SignalP"/>
    </source>
</evidence>
<dbReference type="PATRIC" id="fig|749927.5.peg.3654"/>
<dbReference type="KEGG" id="amd:AMED_3537"/>
<keyword evidence="1" id="KW-0732">Signal</keyword>
<dbReference type="CDD" id="cd15482">
    <property type="entry name" value="Sialidase_non-viral"/>
    <property type="match status" value="1"/>
</dbReference>
<evidence type="ECO:0000313" key="2">
    <source>
        <dbReference type="EMBL" id="ADJ45323.1"/>
    </source>
</evidence>
<dbReference type="OrthoDB" id="41724at2"/>
<feature type="chain" id="PRO_5002607322" description="Exo-alpha-sialidase" evidence="1">
    <location>
        <begin position="31"/>
        <end position="628"/>
    </location>
</feature>
<dbReference type="AlphaFoldDB" id="A0A0H3D5E2"/>
<feature type="signal peptide" evidence="1">
    <location>
        <begin position="1"/>
        <end position="30"/>
    </location>
</feature>
<accession>A0A0H3D5E2</accession>
<dbReference type="Gene3D" id="2.120.10.10">
    <property type="match status" value="1"/>
</dbReference>
<proteinExistence type="predicted"/>
<dbReference type="EMBL" id="CP002000">
    <property type="protein sequence ID" value="ADJ45323.1"/>
    <property type="molecule type" value="Genomic_DNA"/>
</dbReference>
<gene>
    <name evidence="2" type="ordered locus">AMED_3537</name>
</gene>
<dbReference type="eggNOG" id="COG4409">
    <property type="taxonomic scope" value="Bacteria"/>
</dbReference>
<name>A0A0H3D5E2_AMYMU</name>
<evidence type="ECO:0000313" key="3">
    <source>
        <dbReference type="Proteomes" id="UP000000328"/>
    </source>
</evidence>
<organism evidence="2 3">
    <name type="scientific">Amycolatopsis mediterranei (strain U-32)</name>
    <dbReference type="NCBI Taxonomy" id="749927"/>
    <lineage>
        <taxon>Bacteria</taxon>
        <taxon>Bacillati</taxon>
        <taxon>Actinomycetota</taxon>
        <taxon>Actinomycetes</taxon>
        <taxon>Pseudonocardiales</taxon>
        <taxon>Pseudonocardiaceae</taxon>
        <taxon>Amycolatopsis</taxon>
    </lineage>
</organism>
<dbReference type="SUPFAM" id="SSF50939">
    <property type="entry name" value="Sialidases"/>
    <property type="match status" value="1"/>
</dbReference>
<sequence length="628" mass="66229">MSRPRTISAISVTILSTAALGLFAGAPATAQPFGYHQLNRVQQRHVSGLLSTVLNGEDPVNAARAPAPNRATPSAAAPCPNRFGGNVKVNQNCLNLTDADLQGRAQAQNETWAAADPNDPGHVIATYNDYRRGDGTCGVSYSLDGARTWADATTPNGFSRGTDFGGTPREYWQSGGDTSVAWDSRGNAYLSCQVFNRGNTVSPNPDQSSAFLVFRSTGTNGASWNFPGRPVATHDDTAGAGNFLLDKQLLTVDSNPRSPFRDRVYVSWTTFADDGTGYIFEAYSADYGETFSAPVLVSGDTSLCANPLGFPTPRGRCNQNQDSQPFVGPDGALYVVFNNFNNAVSGPADNHNQVLLARSADGGQSFSTPVLAGNYHELPDCATYQNGQDPGRACIPEKGPSANSVFRASNYPIGGVDPRNPRRILVTYGSYINRNSNETTGCTPTGFNPATGINTYTGVKNGTCNNDIVLSASTNAGASFAGGTTDVRQLPVVTTAPGQARTDQFWQGAAFGPDGTFAVSYYDRQYGADETTGFSDITVSAGFTHTRATSSSMPPPTQFTGTFYGDYAGIAVTARTAYPVWSDTRPPEEFLCPGTGTPGTPPTACQAGAPNASIANDQDIYTTGVGIR</sequence>
<dbReference type="Proteomes" id="UP000000328">
    <property type="component" value="Chromosome"/>
</dbReference>
<reference evidence="2 3" key="1">
    <citation type="journal article" date="2010" name="Cell Res.">
        <title>Complete genome sequence of the rifamycin SV-producing Amycolatopsis mediterranei U32 revealed its genetic characteristics in phylogeny and metabolism.</title>
        <authorList>
            <person name="Zhao W."/>
            <person name="Zhong Y."/>
            <person name="Yuan H."/>
            <person name="Wang J."/>
            <person name="Zheng H."/>
            <person name="Wang Y."/>
            <person name="Cen X."/>
            <person name="Xu F."/>
            <person name="Bai J."/>
            <person name="Han X."/>
            <person name="Lu G."/>
            <person name="Zhu Y."/>
            <person name="Shao Z."/>
            <person name="Yan H."/>
            <person name="Li C."/>
            <person name="Peng N."/>
            <person name="Zhang Z."/>
            <person name="Zhang Y."/>
            <person name="Lin W."/>
            <person name="Fan Y."/>
            <person name="Qin Z."/>
            <person name="Hu Y."/>
            <person name="Zhu B."/>
            <person name="Wang S."/>
            <person name="Ding X."/>
            <person name="Zhao G.P."/>
        </authorList>
    </citation>
    <scope>NUCLEOTIDE SEQUENCE [LARGE SCALE GENOMIC DNA]</scope>
    <source>
        <strain evidence="3">U-32</strain>
    </source>
</reference>